<name>A0A177K7M1_9MICO</name>
<protein>
    <submittedName>
        <fullName evidence="11">ABC transporter</fullName>
    </submittedName>
</protein>
<evidence type="ECO:0000256" key="5">
    <source>
        <dbReference type="ARBA" id="ARBA00022741"/>
    </source>
</evidence>
<dbReference type="InterPro" id="IPR003593">
    <property type="entry name" value="AAA+_ATPase"/>
</dbReference>
<dbReference type="InterPro" id="IPR003339">
    <property type="entry name" value="ABC/ECF_trnsptr_transmembrane"/>
</dbReference>
<dbReference type="Gene3D" id="3.40.50.300">
    <property type="entry name" value="P-loop containing nucleotide triphosphate hydrolases"/>
    <property type="match status" value="2"/>
</dbReference>
<feature type="domain" description="ABC transporter" evidence="10">
    <location>
        <begin position="419"/>
        <end position="629"/>
    </location>
</feature>
<feature type="transmembrane region" description="Helical" evidence="9">
    <location>
        <begin position="866"/>
        <end position="884"/>
    </location>
</feature>
<evidence type="ECO:0000259" key="10">
    <source>
        <dbReference type="PROSITE" id="PS50893"/>
    </source>
</evidence>
<evidence type="ECO:0000256" key="7">
    <source>
        <dbReference type="ARBA" id="ARBA00022989"/>
    </source>
</evidence>
<proteinExistence type="inferred from homology"/>
<evidence type="ECO:0000256" key="2">
    <source>
        <dbReference type="ARBA" id="ARBA00005417"/>
    </source>
</evidence>
<dbReference type="GO" id="GO:0042626">
    <property type="term" value="F:ATPase-coupled transmembrane transporter activity"/>
    <property type="evidence" value="ECO:0007669"/>
    <property type="project" value="TreeGrafter"/>
</dbReference>
<evidence type="ECO:0000256" key="1">
    <source>
        <dbReference type="ARBA" id="ARBA00004141"/>
    </source>
</evidence>
<dbReference type="PROSITE" id="PS00211">
    <property type="entry name" value="ABC_TRANSPORTER_1"/>
    <property type="match status" value="1"/>
</dbReference>
<dbReference type="RefSeq" id="WP_064003927.1">
    <property type="nucleotide sequence ID" value="NZ_LSTV01000005.1"/>
</dbReference>
<feature type="transmembrane region" description="Helical" evidence="9">
    <location>
        <begin position="757"/>
        <end position="773"/>
    </location>
</feature>
<dbReference type="SUPFAM" id="SSF52540">
    <property type="entry name" value="P-loop containing nucleoside triphosphate hydrolases"/>
    <property type="match status" value="2"/>
</dbReference>
<dbReference type="PANTHER" id="PTHR43553">
    <property type="entry name" value="HEAVY METAL TRANSPORTER"/>
    <property type="match status" value="1"/>
</dbReference>
<evidence type="ECO:0000256" key="8">
    <source>
        <dbReference type="ARBA" id="ARBA00023136"/>
    </source>
</evidence>
<keyword evidence="6" id="KW-0067">ATP-binding</keyword>
<dbReference type="Pfam" id="PF00005">
    <property type="entry name" value="ABC_tran"/>
    <property type="match status" value="2"/>
</dbReference>
<dbReference type="InterPro" id="IPR015856">
    <property type="entry name" value="ABC_transpr_CbiO/EcfA_su"/>
</dbReference>
<comment type="caution">
    <text evidence="11">The sequence shown here is derived from an EMBL/GenBank/DDBJ whole genome shotgun (WGS) entry which is preliminary data.</text>
</comment>
<dbReference type="AlphaFoldDB" id="A0A177K7M1"/>
<gene>
    <name evidence="11" type="ORF">AYL44_14255</name>
</gene>
<dbReference type="InterPro" id="IPR050095">
    <property type="entry name" value="ECF_ABC_transporter_ATP-bd"/>
</dbReference>
<dbReference type="InterPro" id="IPR003439">
    <property type="entry name" value="ABC_transporter-like_ATP-bd"/>
</dbReference>
<comment type="subcellular location">
    <subcellularLocation>
        <location evidence="1">Membrane</location>
        <topology evidence="1">Multi-pass membrane protein</topology>
    </subcellularLocation>
</comment>
<keyword evidence="4 9" id="KW-0812">Transmembrane</keyword>
<reference evidence="11 12" key="1">
    <citation type="submission" date="2016-02" db="EMBL/GenBank/DDBJ databases">
        <authorList>
            <person name="Wen L."/>
            <person name="He K."/>
            <person name="Yang H."/>
        </authorList>
    </citation>
    <scope>NUCLEOTIDE SEQUENCE [LARGE SCALE GENOMIC DNA]</scope>
    <source>
        <strain evidence="11 12">CD11_3</strain>
    </source>
</reference>
<dbReference type="Pfam" id="PF02361">
    <property type="entry name" value="CbiQ"/>
    <property type="match status" value="1"/>
</dbReference>
<keyword evidence="7 9" id="KW-1133">Transmembrane helix</keyword>
<evidence type="ECO:0000313" key="12">
    <source>
        <dbReference type="Proteomes" id="UP000076998"/>
    </source>
</evidence>
<dbReference type="GO" id="GO:0005524">
    <property type="term" value="F:ATP binding"/>
    <property type="evidence" value="ECO:0007669"/>
    <property type="project" value="UniProtKB-KW"/>
</dbReference>
<feature type="transmembrane region" description="Helical" evidence="9">
    <location>
        <begin position="682"/>
        <end position="703"/>
    </location>
</feature>
<dbReference type="OrthoDB" id="501320at2"/>
<feature type="transmembrane region" description="Helical" evidence="9">
    <location>
        <begin position="732"/>
        <end position="750"/>
    </location>
</feature>
<evidence type="ECO:0000313" key="11">
    <source>
        <dbReference type="EMBL" id="OAH49154.1"/>
    </source>
</evidence>
<feature type="transmembrane region" description="Helical" evidence="9">
    <location>
        <begin position="805"/>
        <end position="826"/>
    </location>
</feature>
<sequence length="912" mass="93139">MTVRPGPLRAAAAVAAGFVVVRVLYRVLFGGADGNGTLLLDLPSWRLPAPFAHVEVLGPVTAGGIAEAAASALPIAVPLLIVGALVAVLDVPRLLARGARRGPVQGLARALALAWATLPALADAVRAARRAARLRGERAGVRLLTPVLERTLERAVALGTALELRGYAGAGAVAQADPVVHLDDAAWGFGDRTVAAVDRLDLTAGTLTLVVGPTGAGKSTLLRGLAGLHTTTDGGWSAGTIDVVGMPRAARLPRDTARSVGVVLQDPRQGFAAERVRDEIGLALDLRGAATPEIDARVAEVAERVGVTSLLDRRVRELSAGEATLVAIAAAVVDTPALLLVDEPLADLDTAARARIVALLTDLARRSGVCVVIAEHRADEFAGVADGVVGVGRREEVPLPRSGARQVGATVLEAHAVTVRHGARTVVDGADLRVAAGEIVAVQGPNGAGKSSLLTALALGAPGVRATGRVALVPDASDDLFVRDTVEAECRHADRRARTTGTAAVFFDLIGVPAESSASTALSRRHPLDLSAGQRRCLAIAIQCARRPAALLVDEPTRGLDPAARALVAAALVRTAEAGAAVVFATHDAELAGVLADRAVRIDGGVLRPGGLPSDPAIVTGSGSNVPPASASRDVVRIREQPDAVPRSPRSRGLVLLAANLLAAGAFAWPLVAAALPSQAQAAAPVIALALAPLAVVLVATAVDASIRSAHTLALLATLAAIGGAIRLASTGVGGVEALFVLLILAGRAYGARFGMLLGAASLLLSSLVWGGVGPWLPFQMFACGWVAAGAALLPVRVRGRGEVVMLAGYGVIASYLFGLVMNLWFWPFAVGAGTSISYVPGAPLTENLASFLLYSLVTSTAGWDTVRAVTTVVGLALVGRPLLRSLRRAKPMSRPVAPSGAPEPVAVVRSL</sequence>
<feature type="domain" description="ABC transporter" evidence="10">
    <location>
        <begin position="180"/>
        <end position="427"/>
    </location>
</feature>
<evidence type="ECO:0000256" key="4">
    <source>
        <dbReference type="ARBA" id="ARBA00022692"/>
    </source>
</evidence>
<organism evidence="11 12">
    <name type="scientific">Microbacterium oleivorans</name>
    <dbReference type="NCBI Taxonomy" id="273677"/>
    <lineage>
        <taxon>Bacteria</taxon>
        <taxon>Bacillati</taxon>
        <taxon>Actinomycetota</taxon>
        <taxon>Actinomycetes</taxon>
        <taxon>Micrococcales</taxon>
        <taxon>Microbacteriaceae</taxon>
        <taxon>Microbacterium</taxon>
    </lineage>
</organism>
<keyword evidence="3" id="KW-0813">Transport</keyword>
<dbReference type="InterPro" id="IPR027417">
    <property type="entry name" value="P-loop_NTPase"/>
</dbReference>
<dbReference type="InterPro" id="IPR017871">
    <property type="entry name" value="ABC_transporter-like_CS"/>
</dbReference>
<evidence type="ECO:0000256" key="3">
    <source>
        <dbReference type="ARBA" id="ARBA00022448"/>
    </source>
</evidence>
<dbReference type="EMBL" id="LSTV01000005">
    <property type="protein sequence ID" value="OAH49154.1"/>
    <property type="molecule type" value="Genomic_DNA"/>
</dbReference>
<comment type="similarity">
    <text evidence="2">Belongs to the ABC transporter superfamily.</text>
</comment>
<evidence type="ECO:0000256" key="6">
    <source>
        <dbReference type="ARBA" id="ARBA00022840"/>
    </source>
</evidence>
<dbReference type="GO" id="GO:0043190">
    <property type="term" value="C:ATP-binding cassette (ABC) transporter complex"/>
    <property type="evidence" value="ECO:0007669"/>
    <property type="project" value="TreeGrafter"/>
</dbReference>
<keyword evidence="8 9" id="KW-0472">Membrane</keyword>
<keyword evidence="5" id="KW-0547">Nucleotide-binding</keyword>
<evidence type="ECO:0000256" key="9">
    <source>
        <dbReference type="SAM" id="Phobius"/>
    </source>
</evidence>
<dbReference type="SMART" id="SM00382">
    <property type="entry name" value="AAA"/>
    <property type="match status" value="2"/>
</dbReference>
<dbReference type="PROSITE" id="PS50893">
    <property type="entry name" value="ABC_TRANSPORTER_2"/>
    <property type="match status" value="2"/>
</dbReference>
<feature type="transmembrane region" description="Helical" evidence="9">
    <location>
        <begin position="654"/>
        <end position="676"/>
    </location>
</feature>
<dbReference type="Proteomes" id="UP000076998">
    <property type="component" value="Unassembled WGS sequence"/>
</dbReference>
<dbReference type="GO" id="GO:0016887">
    <property type="term" value="F:ATP hydrolysis activity"/>
    <property type="evidence" value="ECO:0007669"/>
    <property type="project" value="InterPro"/>
</dbReference>
<feature type="transmembrane region" description="Helical" evidence="9">
    <location>
        <begin position="779"/>
        <end position="798"/>
    </location>
</feature>
<accession>A0A177K7M1</accession>
<dbReference type="CDD" id="cd03225">
    <property type="entry name" value="ABC_cobalt_CbiO_domain1"/>
    <property type="match status" value="1"/>
</dbReference>